<dbReference type="InterPro" id="IPR001497">
    <property type="entry name" value="MethylDNA_cys_MeTrfase_AS"/>
</dbReference>
<evidence type="ECO:0000259" key="11">
    <source>
        <dbReference type="Pfam" id="PF02870"/>
    </source>
</evidence>
<evidence type="ECO:0000256" key="2">
    <source>
        <dbReference type="ARBA" id="ARBA00008711"/>
    </source>
</evidence>
<evidence type="ECO:0000256" key="9">
    <source>
        <dbReference type="HAMAP-Rule" id="MF_00772"/>
    </source>
</evidence>
<protein>
    <recommendedName>
        <fullName evidence="9">Methylated-DNA--protein-cysteine methyltransferase</fullName>
        <ecNumber evidence="9">2.1.1.63</ecNumber>
    </recommendedName>
    <alternativeName>
        <fullName evidence="9">6-O-methylguanine-DNA methyltransferase</fullName>
        <shortName evidence="9">MGMT</shortName>
    </alternativeName>
    <alternativeName>
        <fullName evidence="9">O-6-methylguanine-DNA-alkyltransferase</fullName>
    </alternativeName>
</protein>
<evidence type="ECO:0000256" key="5">
    <source>
        <dbReference type="ARBA" id="ARBA00022679"/>
    </source>
</evidence>
<dbReference type="Gene3D" id="1.10.10.10">
    <property type="entry name" value="Winged helix-like DNA-binding domain superfamily/Winged helix DNA-binding domain"/>
    <property type="match status" value="1"/>
</dbReference>
<evidence type="ECO:0000256" key="8">
    <source>
        <dbReference type="ARBA" id="ARBA00049348"/>
    </source>
</evidence>
<dbReference type="GO" id="GO:0003908">
    <property type="term" value="F:methylated-DNA-[protein]-cysteine S-methyltransferase activity"/>
    <property type="evidence" value="ECO:0007669"/>
    <property type="project" value="UniProtKB-UniRule"/>
</dbReference>
<dbReference type="InterPro" id="IPR036631">
    <property type="entry name" value="MGMT_N_sf"/>
</dbReference>
<dbReference type="EMBL" id="CP012643">
    <property type="protein sequence ID" value="ALI98734.1"/>
    <property type="molecule type" value="Genomic_DNA"/>
</dbReference>
<dbReference type="AlphaFoldDB" id="A0A0P0CAX7"/>
<evidence type="ECO:0000256" key="7">
    <source>
        <dbReference type="ARBA" id="ARBA00023204"/>
    </source>
</evidence>
<dbReference type="CDD" id="cd06445">
    <property type="entry name" value="ATase"/>
    <property type="match status" value="1"/>
</dbReference>
<feature type="active site" description="Nucleophile; methyl group acceptor" evidence="9">
    <location>
        <position position="128"/>
    </location>
</feature>
<dbReference type="STRING" id="512763.DC20_06850"/>
<organism evidence="12 13">
    <name type="scientific">Rufibacter tibetensis</name>
    <dbReference type="NCBI Taxonomy" id="512763"/>
    <lineage>
        <taxon>Bacteria</taxon>
        <taxon>Pseudomonadati</taxon>
        <taxon>Bacteroidota</taxon>
        <taxon>Cytophagia</taxon>
        <taxon>Cytophagales</taxon>
        <taxon>Hymenobacteraceae</taxon>
        <taxon>Rufibacter</taxon>
    </lineage>
</organism>
<dbReference type="KEGG" id="rti:DC20_06850"/>
<name>A0A0P0CAX7_9BACT</name>
<dbReference type="EC" id="2.1.1.63" evidence="9"/>
<evidence type="ECO:0000256" key="1">
    <source>
        <dbReference type="ARBA" id="ARBA00001286"/>
    </source>
</evidence>
<feature type="domain" description="Methylguanine DNA methyltransferase ribonuclease-like" evidence="11">
    <location>
        <begin position="13"/>
        <end position="72"/>
    </location>
</feature>
<evidence type="ECO:0000313" key="13">
    <source>
        <dbReference type="Proteomes" id="UP000061382"/>
    </source>
</evidence>
<reference evidence="12 13" key="1">
    <citation type="submission" date="2015-08" db="EMBL/GenBank/DDBJ databases">
        <title>Complete genome sequence of Rufibacter tibetensis strain 1351t, a radiation-resistant bacterium from tibet plateau.</title>
        <authorList>
            <person name="Dai J."/>
        </authorList>
    </citation>
    <scope>NUCLEOTIDE SEQUENCE [LARGE SCALE GENOMIC DNA]</scope>
    <source>
        <strain evidence="12 13">1351</strain>
    </source>
</reference>
<keyword evidence="5 9" id="KW-0808">Transferase</keyword>
<dbReference type="RefSeq" id="WP_062543147.1">
    <property type="nucleotide sequence ID" value="NZ_CP012643.1"/>
</dbReference>
<keyword evidence="13" id="KW-1185">Reference proteome</keyword>
<dbReference type="FunFam" id="1.10.10.10:FF:000214">
    <property type="entry name" value="Methylated-DNA--protein-cysteine methyltransferase"/>
    <property type="match status" value="1"/>
</dbReference>
<keyword evidence="3 9" id="KW-0963">Cytoplasm</keyword>
<dbReference type="NCBIfam" id="TIGR00589">
    <property type="entry name" value="ogt"/>
    <property type="match status" value="1"/>
</dbReference>
<dbReference type="GO" id="GO:0006307">
    <property type="term" value="P:DNA alkylation repair"/>
    <property type="evidence" value="ECO:0007669"/>
    <property type="project" value="UniProtKB-UniRule"/>
</dbReference>
<dbReference type="PROSITE" id="PS00374">
    <property type="entry name" value="MGMT"/>
    <property type="match status" value="1"/>
</dbReference>
<comment type="subcellular location">
    <subcellularLocation>
        <location evidence="9">Cytoplasm</location>
    </subcellularLocation>
</comment>
<gene>
    <name evidence="12" type="ORF">DC20_06850</name>
</gene>
<comment type="catalytic activity">
    <reaction evidence="1 9">
        <text>a 4-O-methyl-thymidine in DNA + L-cysteinyl-[protein] = a thymidine in DNA + S-methyl-L-cysteinyl-[protein]</text>
        <dbReference type="Rhea" id="RHEA:53428"/>
        <dbReference type="Rhea" id="RHEA-COMP:10131"/>
        <dbReference type="Rhea" id="RHEA-COMP:10132"/>
        <dbReference type="Rhea" id="RHEA-COMP:13555"/>
        <dbReference type="Rhea" id="RHEA-COMP:13556"/>
        <dbReference type="ChEBI" id="CHEBI:29950"/>
        <dbReference type="ChEBI" id="CHEBI:82612"/>
        <dbReference type="ChEBI" id="CHEBI:137386"/>
        <dbReference type="ChEBI" id="CHEBI:137387"/>
        <dbReference type="EC" id="2.1.1.63"/>
    </reaction>
</comment>
<dbReference type="PANTHER" id="PTHR10815:SF13">
    <property type="entry name" value="METHYLATED-DNA--PROTEIN-CYSTEINE METHYLTRANSFERASE"/>
    <property type="match status" value="1"/>
</dbReference>
<dbReference type="InterPro" id="IPR036217">
    <property type="entry name" value="MethylDNA_cys_MeTrfase_DNAb"/>
</dbReference>
<dbReference type="GO" id="GO:0032259">
    <property type="term" value="P:methylation"/>
    <property type="evidence" value="ECO:0007669"/>
    <property type="project" value="UniProtKB-KW"/>
</dbReference>
<dbReference type="Proteomes" id="UP000061382">
    <property type="component" value="Chromosome"/>
</dbReference>
<dbReference type="OrthoDB" id="9802228at2"/>
<evidence type="ECO:0000256" key="4">
    <source>
        <dbReference type="ARBA" id="ARBA00022603"/>
    </source>
</evidence>
<comment type="catalytic activity">
    <reaction evidence="8 9">
        <text>a 6-O-methyl-2'-deoxyguanosine in DNA + L-cysteinyl-[protein] = S-methyl-L-cysteinyl-[protein] + a 2'-deoxyguanosine in DNA</text>
        <dbReference type="Rhea" id="RHEA:24000"/>
        <dbReference type="Rhea" id="RHEA-COMP:10131"/>
        <dbReference type="Rhea" id="RHEA-COMP:10132"/>
        <dbReference type="Rhea" id="RHEA-COMP:11367"/>
        <dbReference type="Rhea" id="RHEA-COMP:11368"/>
        <dbReference type="ChEBI" id="CHEBI:29950"/>
        <dbReference type="ChEBI" id="CHEBI:82612"/>
        <dbReference type="ChEBI" id="CHEBI:85445"/>
        <dbReference type="ChEBI" id="CHEBI:85448"/>
        <dbReference type="EC" id="2.1.1.63"/>
    </reaction>
</comment>
<sequence length="169" mass="18807">MSVPSPLFVRHVASPIGIIQLTSTEKELFSARFAENEQEKDSPDFPSCLQDAETQLKEYFDGQRHSFDLPLHTQGTVFQQQVWQALQQIPAGRTDHYLGLAKRLGNAGAVRAVGVANGANPWMIMVPCHRVIGAQGQLVGYAGGLWRKKWLLEHEAKMSGTYQTALFNE</sequence>
<dbReference type="InterPro" id="IPR014048">
    <property type="entry name" value="MethylDNA_cys_MeTrfase_DNA-bd"/>
</dbReference>
<feature type="domain" description="Methylated-DNA-[protein]-cysteine S-methyltransferase DNA binding" evidence="10">
    <location>
        <begin position="78"/>
        <end position="156"/>
    </location>
</feature>
<keyword evidence="6 9" id="KW-0227">DNA damage</keyword>
<comment type="function">
    <text evidence="9">Involved in the cellular defense against the biological effects of O6-methylguanine (O6-MeG) and O4-methylthymine (O4-MeT) in DNA. Repairs the methylated nucleobase in DNA by stoichiometrically transferring the methyl group to a cysteine residue in the enzyme. This is a suicide reaction: the enzyme is irreversibly inactivated.</text>
</comment>
<dbReference type="GO" id="GO:0005737">
    <property type="term" value="C:cytoplasm"/>
    <property type="evidence" value="ECO:0007669"/>
    <property type="project" value="UniProtKB-SubCell"/>
</dbReference>
<keyword evidence="4 9" id="KW-0489">Methyltransferase</keyword>
<dbReference type="InterPro" id="IPR008332">
    <property type="entry name" value="MethylG_MeTrfase_N"/>
</dbReference>
<dbReference type="SUPFAM" id="SSF53155">
    <property type="entry name" value="Methylated DNA-protein cysteine methyltransferase domain"/>
    <property type="match status" value="1"/>
</dbReference>
<evidence type="ECO:0000256" key="3">
    <source>
        <dbReference type="ARBA" id="ARBA00022490"/>
    </source>
</evidence>
<keyword evidence="7 9" id="KW-0234">DNA repair</keyword>
<dbReference type="PANTHER" id="PTHR10815">
    <property type="entry name" value="METHYLATED-DNA--PROTEIN-CYSTEINE METHYLTRANSFERASE"/>
    <property type="match status" value="1"/>
</dbReference>
<dbReference type="Pfam" id="PF01035">
    <property type="entry name" value="DNA_binding_1"/>
    <property type="match status" value="1"/>
</dbReference>
<dbReference type="SUPFAM" id="SSF46767">
    <property type="entry name" value="Methylated DNA-protein cysteine methyltransferase, C-terminal domain"/>
    <property type="match status" value="1"/>
</dbReference>
<dbReference type="InterPro" id="IPR036388">
    <property type="entry name" value="WH-like_DNA-bd_sf"/>
</dbReference>
<accession>A0A0P0CAX7</accession>
<proteinExistence type="inferred from homology"/>
<dbReference type="Gene3D" id="3.30.160.70">
    <property type="entry name" value="Methylated DNA-protein cysteine methyltransferase domain"/>
    <property type="match status" value="1"/>
</dbReference>
<comment type="similarity">
    <text evidence="2 9">Belongs to the MGMT family.</text>
</comment>
<dbReference type="Pfam" id="PF02870">
    <property type="entry name" value="Methyltransf_1N"/>
    <property type="match status" value="1"/>
</dbReference>
<evidence type="ECO:0000259" key="10">
    <source>
        <dbReference type="Pfam" id="PF01035"/>
    </source>
</evidence>
<dbReference type="InterPro" id="IPR023546">
    <property type="entry name" value="MGMT"/>
</dbReference>
<comment type="miscellaneous">
    <text evidence="9">This enzyme catalyzes only one turnover and therefore is not strictly catalytic. According to one definition, an enzyme is a biocatalyst that acts repeatedly and over many reaction cycles.</text>
</comment>
<evidence type="ECO:0000256" key="6">
    <source>
        <dbReference type="ARBA" id="ARBA00022763"/>
    </source>
</evidence>
<dbReference type="HAMAP" id="MF_00772">
    <property type="entry name" value="OGT"/>
    <property type="match status" value="1"/>
</dbReference>
<evidence type="ECO:0000313" key="12">
    <source>
        <dbReference type="EMBL" id="ALI98734.1"/>
    </source>
</evidence>
<dbReference type="PATRIC" id="fig|512763.3.peg.1515"/>